<protein>
    <submittedName>
        <fullName evidence="3">Probable sporulation protein, polysaccharide deacetylase family</fullName>
    </submittedName>
</protein>
<dbReference type="InterPro" id="IPR011330">
    <property type="entry name" value="Glyco_hydro/deAcase_b/a-brl"/>
</dbReference>
<evidence type="ECO:0000259" key="2">
    <source>
        <dbReference type="PROSITE" id="PS51677"/>
    </source>
</evidence>
<dbReference type="Pfam" id="PF01522">
    <property type="entry name" value="Polysacc_deac_1"/>
    <property type="match status" value="1"/>
</dbReference>
<dbReference type="PANTHER" id="PTHR10587">
    <property type="entry name" value="GLYCOSYL TRANSFERASE-RELATED"/>
    <property type="match status" value="1"/>
</dbReference>
<evidence type="ECO:0000313" key="3">
    <source>
        <dbReference type="EMBL" id="SDC12592.1"/>
    </source>
</evidence>
<accession>A0A1G6J168</accession>
<dbReference type="GO" id="GO:0016020">
    <property type="term" value="C:membrane"/>
    <property type="evidence" value="ECO:0007669"/>
    <property type="project" value="TreeGrafter"/>
</dbReference>
<dbReference type="Proteomes" id="UP000199387">
    <property type="component" value="Unassembled WGS sequence"/>
</dbReference>
<name>A0A1G6J168_9BACL</name>
<proteinExistence type="predicted"/>
<dbReference type="STRING" id="1236220.SAMN04488112_103140"/>
<evidence type="ECO:0000313" key="4">
    <source>
        <dbReference type="Proteomes" id="UP000199387"/>
    </source>
</evidence>
<dbReference type="PROSITE" id="PS51677">
    <property type="entry name" value="NODB"/>
    <property type="match status" value="1"/>
</dbReference>
<evidence type="ECO:0000256" key="1">
    <source>
        <dbReference type="SAM" id="SignalP"/>
    </source>
</evidence>
<feature type="signal peptide" evidence="1">
    <location>
        <begin position="1"/>
        <end position="22"/>
    </location>
</feature>
<dbReference type="GO" id="GO:0005975">
    <property type="term" value="P:carbohydrate metabolic process"/>
    <property type="evidence" value="ECO:0007669"/>
    <property type="project" value="InterPro"/>
</dbReference>
<dbReference type="InterPro" id="IPR050248">
    <property type="entry name" value="Polysacc_deacetylase_ArnD"/>
</dbReference>
<gene>
    <name evidence="3" type="ORF">SAMN04488112_103140</name>
</gene>
<dbReference type="CDD" id="cd10950">
    <property type="entry name" value="CE4_BsYlxY_like"/>
    <property type="match status" value="1"/>
</dbReference>
<dbReference type="GO" id="GO:0016810">
    <property type="term" value="F:hydrolase activity, acting on carbon-nitrogen (but not peptide) bonds"/>
    <property type="evidence" value="ECO:0007669"/>
    <property type="project" value="InterPro"/>
</dbReference>
<dbReference type="InterPro" id="IPR002509">
    <property type="entry name" value="NODB_dom"/>
</dbReference>
<sequence length="322" mass="36693">MKWLILSFLLLVSAVYSPPVTAYVDSVKQGTAEPVIQPLFEEEHIKDVIEKGARARYEPPVDARVDPIWKAIPGYNGRKVDQEATYRRALRKQGGEIPWVYREVPPRVTLDQLGAQPIYRGNEQKPMAALMVNVAWGTEHLPGMLNILEQEGVPATFFLDGSWVKKHPEEAKMLLEKGYEVGNHAYSHPLMSQISRDRMQRELQKTEELIRELGGRSRFFAPPAGDFNQSVVKEAYRMGMKTVLWTVDTVDWRPSSSPQWMTERVRTNIDKGSLLLMHPTPRTVQALPQIIRTIEQKGLRLGTVGEVLSSKRIDPVEPFHTF</sequence>
<organism evidence="3 4">
    <name type="scientific">Melghirimyces thermohalophilus</name>
    <dbReference type="NCBI Taxonomy" id="1236220"/>
    <lineage>
        <taxon>Bacteria</taxon>
        <taxon>Bacillati</taxon>
        <taxon>Bacillota</taxon>
        <taxon>Bacilli</taxon>
        <taxon>Bacillales</taxon>
        <taxon>Thermoactinomycetaceae</taxon>
        <taxon>Melghirimyces</taxon>
    </lineage>
</organism>
<dbReference type="EMBL" id="FMZA01000003">
    <property type="protein sequence ID" value="SDC12592.1"/>
    <property type="molecule type" value="Genomic_DNA"/>
</dbReference>
<reference evidence="3 4" key="1">
    <citation type="submission" date="2016-10" db="EMBL/GenBank/DDBJ databases">
        <authorList>
            <person name="de Groot N.N."/>
        </authorList>
    </citation>
    <scope>NUCLEOTIDE SEQUENCE [LARGE SCALE GENOMIC DNA]</scope>
    <source>
        <strain evidence="3 4">DSM 45514</strain>
    </source>
</reference>
<feature type="chain" id="PRO_5039099935" evidence="1">
    <location>
        <begin position="23"/>
        <end position="322"/>
    </location>
</feature>
<dbReference type="AlphaFoldDB" id="A0A1G6J168"/>
<feature type="domain" description="NodB homology" evidence="2">
    <location>
        <begin position="126"/>
        <end position="302"/>
    </location>
</feature>
<dbReference type="SUPFAM" id="SSF88713">
    <property type="entry name" value="Glycoside hydrolase/deacetylase"/>
    <property type="match status" value="1"/>
</dbReference>
<dbReference type="PANTHER" id="PTHR10587:SF80">
    <property type="entry name" value="CHITOOLIGOSACCHARIDE DEACETYLASE"/>
    <property type="match status" value="1"/>
</dbReference>
<keyword evidence="1" id="KW-0732">Signal</keyword>
<dbReference type="Gene3D" id="3.20.20.370">
    <property type="entry name" value="Glycoside hydrolase/deacetylase"/>
    <property type="match status" value="1"/>
</dbReference>
<keyword evidence="4" id="KW-1185">Reference proteome</keyword>